<dbReference type="InterPro" id="IPR038177">
    <property type="entry name" value="IAT_beta_sf"/>
</dbReference>
<feature type="domain" description="Big-1" evidence="2">
    <location>
        <begin position="867"/>
        <end position="956"/>
    </location>
</feature>
<dbReference type="InterPro" id="IPR036404">
    <property type="entry name" value="Jacalin-like_lectin_dom_sf"/>
</dbReference>
<dbReference type="PANTHER" id="PTHR39576">
    <property type="entry name" value="ATTACHING AND EFFACING PROTEIN HOMOLOG-RELATED-RELATED"/>
    <property type="match status" value="1"/>
</dbReference>
<evidence type="ECO:0000256" key="1">
    <source>
        <dbReference type="ARBA" id="ARBA00010116"/>
    </source>
</evidence>
<sequence>MKMSAMNNKFTSLILLQISFFIFWSFFPIGNANENKQEHWLILENTSEQSINDLPELPTEPINKQDNNQKFIAEKGSQLGTILNSENSTNTARNMLENTLMQKINRDINNWFNQVAYARIQFNTDKSGNAAILYPLYDKDSHIVFTQLGLQINEDRTTTNMGFGYRQLNNDWMWGVNSFYDSTSSNRRLGLGAEASADFIKLSSNGYFRLSDWHGSKLDNWRDFDERPANGFDVRFEGFLPDYPQFGANLKYEHYYGKNVNINNGSYLRDLKNNPSLYSVGVSYTPIPLVTMRLNQSVGSSSDTSAMLQINYLFDLPLNRQLSADSVKNMRSLTGLRYDFVDRNYDIVMQYKKQELLTISLPNELEMQSKQQVNLTATIIKSKYGVKDIQWSAPELIADGGSFIKTSVNSIEIILPPIQNNPKTYTVTAIAIDNNGNKSNTATTRLNVKPMSGMISTFTVVPQGSVTANDSDNYEATVTVTDATGKTLTNTNVEFTLSGFSPLSAFTLSGNNISSASPFTLPTDSNGQIIINIRGQKAQQGLLIAKLEDGYQSSKPLQFIADSSTPQITPSDIVVIEDNAIANNKATNRISVHITDKFGNSLENQLISVSANNGTTVGNIAPTDANGDMIFSLTSFKAGKSEVTITFNGSSHTVNVMFTPDKSTAQIDSANMILVKDNATANGVDTNRIKVIVTDAHNNPLPNQVITVTAENGAIVSAISPTNSQGETEFTLTSLKAAQYRVTAEINGSTQSLNVTFVGDNNSAKIDKNDMIITKNNAKANGVDTDRVKVIVTDKNGNPLADQIITVSTDTGVIVGTVSPTNTAGETEFSITSTEAKQYKITAELNGSSQSVSVDFIADTSTAQLDKSAITVVKNDAKADKIEINQIKVKIIDANNNPVKGQKVTVTADPHIGISPIPETDINGEAIISLTSSLPGPSVITLSINNSTQDVTVTFTSAIDPSKSTLTLDKTRIVNSSGATEDGKATITLTMIDKNNQPITGVKNDVKFTANNNELKIGNVTETLPGQYTAVVTSSTVGDYQITATVLYSTYTAQSPTISVYTYIFRLSNLDHKIGVTALYDYQLFVKSSDGVESEIQLNANQVNWISSNTNVARPISPGEIQGLQKGIVDISVSSIGTGYKGVPVTVIPAKLTVSELNMSPIYGDSTSKPNSASEYLIEPPGYTLTGQGDWVVDSIGNSGGTGGTATTITNTDSVTKIDVIVCRFQGVLVIGQLTFYKPTSNQVIGEAHNTCTNPQTYVYQIPSGEQFIGFTGWNSQTSSINRVFLGAIRFITIDR</sequence>
<evidence type="ECO:0000313" key="3">
    <source>
        <dbReference type="EMBL" id="TCT32810.1"/>
    </source>
</evidence>
<comment type="similarity">
    <text evidence="1">Belongs to the intimin/invasin family.</text>
</comment>
<feature type="domain" description="Big-1" evidence="2">
    <location>
        <begin position="669"/>
        <end position="758"/>
    </location>
</feature>
<accession>A0A4R3NH56</accession>
<dbReference type="InterPro" id="IPR051715">
    <property type="entry name" value="Intimin-Invasin_domain"/>
</dbReference>
<dbReference type="Pfam" id="PF02369">
    <property type="entry name" value="Big_1"/>
    <property type="match status" value="4"/>
</dbReference>
<dbReference type="SUPFAM" id="SSF49373">
    <property type="entry name" value="Invasin/intimin cell-adhesion fragments"/>
    <property type="match status" value="6"/>
</dbReference>
<feature type="domain" description="Big-1" evidence="2">
    <location>
        <begin position="768"/>
        <end position="857"/>
    </location>
</feature>
<name>A0A4R3NH56_9GAMM</name>
<dbReference type="InterPro" id="IPR024519">
    <property type="entry name" value="IAT_beta"/>
</dbReference>
<dbReference type="SMART" id="SM00634">
    <property type="entry name" value="BID_1"/>
    <property type="match status" value="6"/>
</dbReference>
<gene>
    <name evidence="3" type="ORF">EC835_106132</name>
</gene>
<reference evidence="3 4" key="1">
    <citation type="submission" date="2019-03" db="EMBL/GenBank/DDBJ databases">
        <title>Genomic analyses of the natural microbiome of Caenorhabditis elegans.</title>
        <authorList>
            <person name="Samuel B."/>
        </authorList>
    </citation>
    <scope>NUCLEOTIDE SEQUENCE [LARGE SCALE GENOMIC DNA]</scope>
    <source>
        <strain evidence="3 4">JUb102</strain>
    </source>
</reference>
<evidence type="ECO:0000313" key="4">
    <source>
        <dbReference type="Proteomes" id="UP000295055"/>
    </source>
</evidence>
<dbReference type="InterPro" id="IPR015217">
    <property type="entry name" value="Invasin_dom_3"/>
</dbReference>
<dbReference type="Gene3D" id="2.100.10.30">
    <property type="entry name" value="Jacalin-like lectin domain"/>
    <property type="match status" value="1"/>
</dbReference>
<dbReference type="PROSITE" id="PS51127">
    <property type="entry name" value="BIG1"/>
    <property type="match status" value="4"/>
</dbReference>
<dbReference type="Proteomes" id="UP000295055">
    <property type="component" value="Unassembled WGS sequence"/>
</dbReference>
<dbReference type="InterPro" id="IPR013783">
    <property type="entry name" value="Ig-like_fold"/>
</dbReference>
<dbReference type="Gene3D" id="2.40.160.160">
    <property type="entry name" value="Inverse autotransporter, beta-domain"/>
    <property type="match status" value="1"/>
</dbReference>
<dbReference type="PANTHER" id="PTHR39576:SF2">
    <property type="entry name" value="ATTACHING AND EFFACING PROTEIN HOMOLOG-RELATED"/>
    <property type="match status" value="1"/>
</dbReference>
<comment type="caution">
    <text evidence="3">The sequence shown here is derived from an EMBL/GenBank/DDBJ whole genome shotgun (WGS) entry which is preliminary data.</text>
</comment>
<protein>
    <submittedName>
        <fullName evidence="3">Ig-like protein group 1</fullName>
    </submittedName>
</protein>
<dbReference type="Pfam" id="PF09134">
    <property type="entry name" value="Invasin_D3"/>
    <property type="match status" value="1"/>
</dbReference>
<feature type="domain" description="Big-1" evidence="2">
    <location>
        <begin position="570"/>
        <end position="659"/>
    </location>
</feature>
<organism evidence="3 4">
    <name type="scientific">Providencia alcalifaciens</name>
    <dbReference type="NCBI Taxonomy" id="126385"/>
    <lineage>
        <taxon>Bacteria</taxon>
        <taxon>Pseudomonadati</taxon>
        <taxon>Pseudomonadota</taxon>
        <taxon>Gammaproteobacteria</taxon>
        <taxon>Enterobacterales</taxon>
        <taxon>Morganellaceae</taxon>
        <taxon>Providencia</taxon>
    </lineage>
</organism>
<dbReference type="InterPro" id="IPR003344">
    <property type="entry name" value="Big_1_dom"/>
</dbReference>
<proteinExistence type="inferred from homology"/>
<dbReference type="GO" id="GO:0009279">
    <property type="term" value="C:cell outer membrane"/>
    <property type="evidence" value="ECO:0007669"/>
    <property type="project" value="TreeGrafter"/>
</dbReference>
<dbReference type="OrthoDB" id="8320584at2"/>
<dbReference type="InterPro" id="IPR008964">
    <property type="entry name" value="Invasin/intimin_cell_adhesion"/>
</dbReference>
<evidence type="ECO:0000259" key="2">
    <source>
        <dbReference type="PROSITE" id="PS51127"/>
    </source>
</evidence>
<dbReference type="Pfam" id="PF11924">
    <property type="entry name" value="IAT_beta"/>
    <property type="match status" value="1"/>
</dbReference>
<dbReference type="Gene3D" id="2.60.40.10">
    <property type="entry name" value="Immunoglobulins"/>
    <property type="match status" value="6"/>
</dbReference>
<dbReference type="EMBL" id="SMAS01000006">
    <property type="protein sequence ID" value="TCT32810.1"/>
    <property type="molecule type" value="Genomic_DNA"/>
</dbReference>